<keyword evidence="4" id="KW-1185">Reference proteome</keyword>
<evidence type="ECO:0000259" key="2">
    <source>
        <dbReference type="Pfam" id="PF12436"/>
    </source>
</evidence>
<keyword evidence="3" id="KW-0378">Hydrolase</keyword>
<dbReference type="GO" id="GO:0008233">
    <property type="term" value="F:peptidase activity"/>
    <property type="evidence" value="ECO:0007669"/>
    <property type="project" value="UniProtKB-KW"/>
</dbReference>
<accession>A0A433QZA8</accession>
<evidence type="ECO:0000256" key="1">
    <source>
        <dbReference type="ARBA" id="ARBA00022786"/>
    </source>
</evidence>
<dbReference type="GO" id="GO:0006508">
    <property type="term" value="P:proteolysis"/>
    <property type="evidence" value="ECO:0007669"/>
    <property type="project" value="UniProtKB-KW"/>
</dbReference>
<gene>
    <name evidence="3" type="ORF">BC938DRAFT_475760</name>
</gene>
<dbReference type="Gene3D" id="3.10.20.90">
    <property type="entry name" value="Phosphatidylinositol 3-kinase Catalytic Subunit, Chain A, domain 1"/>
    <property type="match status" value="1"/>
</dbReference>
<proteinExistence type="predicted"/>
<dbReference type="EMBL" id="RBNJ01000217">
    <property type="protein sequence ID" value="RUS35113.1"/>
    <property type="molecule type" value="Genomic_DNA"/>
</dbReference>
<dbReference type="InterPro" id="IPR024729">
    <property type="entry name" value="USP7_ICP0-binding_dom"/>
</dbReference>
<feature type="domain" description="Ubiquitin carboxyl-terminal hydrolase 7 ICP0-binding" evidence="2">
    <location>
        <begin position="22"/>
        <end position="116"/>
    </location>
</feature>
<dbReference type="Pfam" id="PF12436">
    <property type="entry name" value="USP7_ICP0_bdg"/>
    <property type="match status" value="1"/>
</dbReference>
<organism evidence="3 4">
    <name type="scientific">Jimgerdemannia flammicorona</name>
    <dbReference type="NCBI Taxonomy" id="994334"/>
    <lineage>
        <taxon>Eukaryota</taxon>
        <taxon>Fungi</taxon>
        <taxon>Fungi incertae sedis</taxon>
        <taxon>Mucoromycota</taxon>
        <taxon>Mucoromycotina</taxon>
        <taxon>Endogonomycetes</taxon>
        <taxon>Endogonales</taxon>
        <taxon>Endogonaceae</taxon>
        <taxon>Jimgerdemannia</taxon>
    </lineage>
</organism>
<reference evidence="3 4" key="1">
    <citation type="journal article" date="2018" name="New Phytol.">
        <title>Phylogenomics of Endogonaceae and evolution of mycorrhizas within Mucoromycota.</title>
        <authorList>
            <person name="Chang Y."/>
            <person name="Desiro A."/>
            <person name="Na H."/>
            <person name="Sandor L."/>
            <person name="Lipzen A."/>
            <person name="Clum A."/>
            <person name="Barry K."/>
            <person name="Grigoriev I.V."/>
            <person name="Martin F.M."/>
            <person name="Stajich J.E."/>
            <person name="Smith M.E."/>
            <person name="Bonito G."/>
            <person name="Spatafora J.W."/>
        </authorList>
    </citation>
    <scope>NUCLEOTIDE SEQUENCE [LARGE SCALE GENOMIC DNA]</scope>
    <source>
        <strain evidence="3 4">AD002</strain>
    </source>
</reference>
<keyword evidence="1" id="KW-0833">Ubl conjugation pathway</keyword>
<sequence length="117" mass="13413">MLLFCYNRTKPRKPMSPCICVGCGKLYVQPNRNVCDIIPILNNRKGFPLDTMLILFEEVKFSGIDVMTTTATFQQSEIQDGDIICFQKEISDREAAEYRSQGYAATVIEFFEQLVKQ</sequence>
<protein>
    <submittedName>
        <fullName evidence="3">ICP0-binding domain of ubiquitin-specific protease 7</fullName>
    </submittedName>
</protein>
<evidence type="ECO:0000313" key="4">
    <source>
        <dbReference type="Proteomes" id="UP000274822"/>
    </source>
</evidence>
<comment type="caution">
    <text evidence="3">The sequence shown here is derived from an EMBL/GenBank/DDBJ whole genome shotgun (WGS) entry which is preliminary data.</text>
</comment>
<evidence type="ECO:0000313" key="3">
    <source>
        <dbReference type="EMBL" id="RUS35113.1"/>
    </source>
</evidence>
<dbReference type="Proteomes" id="UP000274822">
    <property type="component" value="Unassembled WGS sequence"/>
</dbReference>
<dbReference type="AlphaFoldDB" id="A0A433QZA8"/>
<keyword evidence="3" id="KW-0645">Protease</keyword>
<name>A0A433QZA8_9FUNG</name>